<keyword evidence="1" id="KW-0732">Signal</keyword>
<feature type="domain" description="Beta-lactamase-related" evidence="2">
    <location>
        <begin position="51"/>
        <end position="430"/>
    </location>
</feature>
<evidence type="ECO:0000313" key="4">
    <source>
        <dbReference type="Proteomes" id="UP001595665"/>
    </source>
</evidence>
<evidence type="ECO:0000259" key="2">
    <source>
        <dbReference type="Pfam" id="PF00144"/>
    </source>
</evidence>
<proteinExistence type="predicted"/>
<evidence type="ECO:0000313" key="3">
    <source>
        <dbReference type="EMBL" id="MFC3457556.1"/>
    </source>
</evidence>
<keyword evidence="4" id="KW-1185">Reference proteome</keyword>
<dbReference type="RefSeq" id="WP_379733868.1">
    <property type="nucleotide sequence ID" value="NZ_JBHRVV010000001.1"/>
</dbReference>
<keyword evidence="3" id="KW-0378">Hydrolase</keyword>
<sequence>MTVLRTMLILSILAGPAAAAAPAVASLLPPPRAEALTRQLQAVVDDPAMPLPGLAVVAVRGGAVVYSHQFGNRRLAANGRPAAPLTPDTLFRIASISKFVTTLGAMKMVEQGRLDLDRDLGDYLGYRLRNPHFPDRAITLRMLLTHTSSLRDEGGFKWAPEVDLREVLLPGGRHYGQGAAWAKDHAPGAWFEYVNFNYGLVATVMERAGGQRFDRLMRELIFDPMGLKAGFYLADFAPARVDDVATLYRKREKDGDEAWDPSGPWVAQADDFGVEAPSAPPGLERYVIGSNGTLFGPQGSLRISANELGAIMLMLMHEGRHGGRHILAPKTIAAMLSRQWTASRDGGNGNGDSDNFRGLYHAWGLGNQHFVDASSPGPGRPRGDRLVEGGGFTGVGHLGWSWGLNALFAFDPLTKNGMIYVATGVGADPDLQPGRFSSESRFQERITDALYRGAIAAPAEEDKAGKAGKAATKN</sequence>
<feature type="chain" id="PRO_5045180177" evidence="1">
    <location>
        <begin position="20"/>
        <end position="474"/>
    </location>
</feature>
<dbReference type="Proteomes" id="UP001595665">
    <property type="component" value="Unassembled WGS sequence"/>
</dbReference>
<gene>
    <name evidence="3" type="ORF">ACFOPH_04760</name>
</gene>
<reference evidence="4" key="1">
    <citation type="journal article" date="2019" name="Int. J. Syst. Evol. Microbiol.">
        <title>The Global Catalogue of Microorganisms (GCM) 10K type strain sequencing project: providing services to taxonomists for standard genome sequencing and annotation.</title>
        <authorList>
            <consortium name="The Broad Institute Genomics Platform"/>
            <consortium name="The Broad Institute Genome Sequencing Center for Infectious Disease"/>
            <person name="Wu L."/>
            <person name="Ma J."/>
        </authorList>
    </citation>
    <scope>NUCLEOTIDE SEQUENCE [LARGE SCALE GENOMIC DNA]</scope>
    <source>
        <strain evidence="4">CCM 7480</strain>
    </source>
</reference>
<feature type="signal peptide" evidence="1">
    <location>
        <begin position="1"/>
        <end position="19"/>
    </location>
</feature>
<organism evidence="3 4">
    <name type="scientific">Massilia haematophila</name>
    <dbReference type="NCBI Taxonomy" id="457923"/>
    <lineage>
        <taxon>Bacteria</taxon>
        <taxon>Pseudomonadati</taxon>
        <taxon>Pseudomonadota</taxon>
        <taxon>Betaproteobacteria</taxon>
        <taxon>Burkholderiales</taxon>
        <taxon>Oxalobacteraceae</taxon>
        <taxon>Telluria group</taxon>
        <taxon>Massilia</taxon>
    </lineage>
</organism>
<evidence type="ECO:0000256" key="1">
    <source>
        <dbReference type="SAM" id="SignalP"/>
    </source>
</evidence>
<dbReference type="EMBL" id="JBHRVV010000001">
    <property type="protein sequence ID" value="MFC3457556.1"/>
    <property type="molecule type" value="Genomic_DNA"/>
</dbReference>
<protein>
    <submittedName>
        <fullName evidence="3">Serine hydrolase domain-containing protein</fullName>
        <ecNumber evidence="3">3.-.-.-</ecNumber>
    </submittedName>
</protein>
<dbReference type="Pfam" id="PF00144">
    <property type="entry name" value="Beta-lactamase"/>
    <property type="match status" value="1"/>
</dbReference>
<dbReference type="InterPro" id="IPR050789">
    <property type="entry name" value="Diverse_Enzym_Activities"/>
</dbReference>
<dbReference type="SUPFAM" id="SSF56601">
    <property type="entry name" value="beta-lactamase/transpeptidase-like"/>
    <property type="match status" value="1"/>
</dbReference>
<dbReference type="GO" id="GO:0016787">
    <property type="term" value="F:hydrolase activity"/>
    <property type="evidence" value="ECO:0007669"/>
    <property type="project" value="UniProtKB-KW"/>
</dbReference>
<accession>A0ABV7PEE9</accession>
<name>A0ABV7PEE9_9BURK</name>
<dbReference type="Gene3D" id="3.40.710.10">
    <property type="entry name" value="DD-peptidase/beta-lactamase superfamily"/>
    <property type="match status" value="1"/>
</dbReference>
<dbReference type="InterPro" id="IPR012338">
    <property type="entry name" value="Beta-lactam/transpept-like"/>
</dbReference>
<dbReference type="EC" id="3.-.-.-" evidence="3"/>
<dbReference type="PANTHER" id="PTHR43283">
    <property type="entry name" value="BETA-LACTAMASE-RELATED"/>
    <property type="match status" value="1"/>
</dbReference>
<dbReference type="InterPro" id="IPR001466">
    <property type="entry name" value="Beta-lactam-related"/>
</dbReference>
<comment type="caution">
    <text evidence="3">The sequence shown here is derived from an EMBL/GenBank/DDBJ whole genome shotgun (WGS) entry which is preliminary data.</text>
</comment>